<protein>
    <submittedName>
        <fullName evidence="3">DnaJ-like protein</fullName>
    </submittedName>
</protein>
<dbReference type="Pfam" id="PF00226">
    <property type="entry name" value="DnaJ"/>
    <property type="match status" value="1"/>
</dbReference>
<dbReference type="SMART" id="SM00271">
    <property type="entry name" value="DnaJ"/>
    <property type="match status" value="1"/>
</dbReference>
<dbReference type="AlphaFoldDB" id="A0A315ZF46"/>
<sequence>MIINRLKDILRAELSDRLTSEDSSLKDWFEKAGLSWEESQTDYQKYADEYDKYYKSSSSSSSQQQSQYQQYNTSSSSASSKDREYYAALEIPYGSSFAVVKKAYKKMIRVYHPDLYHNQPEKQDIAQKVTRKINEAYNHFEQKEKNK</sequence>
<dbReference type="RefSeq" id="WP_109615477.1">
    <property type="nucleotide sequence ID" value="NZ_QGDO01000001.1"/>
</dbReference>
<reference evidence="3 4" key="1">
    <citation type="submission" date="2018-03" db="EMBL/GenBank/DDBJ databases">
        <title>Genomic Encyclopedia of Archaeal and Bacterial Type Strains, Phase II (KMG-II): from individual species to whole genera.</title>
        <authorList>
            <person name="Goeker M."/>
        </authorList>
    </citation>
    <scope>NUCLEOTIDE SEQUENCE [LARGE SCALE GENOMIC DNA]</scope>
    <source>
        <strain evidence="3 4">DSM 28229</strain>
    </source>
</reference>
<keyword evidence="4" id="KW-1185">Reference proteome</keyword>
<dbReference type="SUPFAM" id="SSF46565">
    <property type="entry name" value="Chaperone J-domain"/>
    <property type="match status" value="1"/>
</dbReference>
<evidence type="ECO:0000313" key="4">
    <source>
        <dbReference type="Proteomes" id="UP000245535"/>
    </source>
</evidence>
<proteinExistence type="predicted"/>
<gene>
    <name evidence="3" type="ORF">BC781_101302</name>
</gene>
<dbReference type="Proteomes" id="UP000245535">
    <property type="component" value="Unassembled WGS sequence"/>
</dbReference>
<dbReference type="PROSITE" id="PS50076">
    <property type="entry name" value="DNAJ_2"/>
    <property type="match status" value="1"/>
</dbReference>
<evidence type="ECO:0000313" key="3">
    <source>
        <dbReference type="EMBL" id="PWJ43952.1"/>
    </source>
</evidence>
<dbReference type="EMBL" id="QGDO01000001">
    <property type="protein sequence ID" value="PWJ43952.1"/>
    <property type="molecule type" value="Genomic_DNA"/>
</dbReference>
<organism evidence="3 4">
    <name type="scientific">Sediminitomix flava</name>
    <dbReference type="NCBI Taxonomy" id="379075"/>
    <lineage>
        <taxon>Bacteria</taxon>
        <taxon>Pseudomonadati</taxon>
        <taxon>Bacteroidota</taxon>
        <taxon>Cytophagia</taxon>
        <taxon>Cytophagales</taxon>
        <taxon>Flammeovirgaceae</taxon>
        <taxon>Sediminitomix</taxon>
    </lineage>
</organism>
<accession>A0A315ZF46</accession>
<evidence type="ECO:0000259" key="2">
    <source>
        <dbReference type="PROSITE" id="PS50076"/>
    </source>
</evidence>
<feature type="domain" description="J" evidence="2">
    <location>
        <begin position="84"/>
        <end position="147"/>
    </location>
</feature>
<feature type="region of interest" description="Disordered" evidence="1">
    <location>
        <begin position="54"/>
        <end position="81"/>
    </location>
</feature>
<dbReference type="Gene3D" id="1.10.287.110">
    <property type="entry name" value="DnaJ domain"/>
    <property type="match status" value="1"/>
</dbReference>
<name>A0A315ZF46_SEDFL</name>
<dbReference type="InterPro" id="IPR001623">
    <property type="entry name" value="DnaJ_domain"/>
</dbReference>
<dbReference type="CDD" id="cd06257">
    <property type="entry name" value="DnaJ"/>
    <property type="match status" value="1"/>
</dbReference>
<feature type="compositionally biased region" description="Low complexity" evidence="1">
    <location>
        <begin position="55"/>
        <end position="79"/>
    </location>
</feature>
<comment type="caution">
    <text evidence="3">The sequence shown here is derived from an EMBL/GenBank/DDBJ whole genome shotgun (WGS) entry which is preliminary data.</text>
</comment>
<evidence type="ECO:0000256" key="1">
    <source>
        <dbReference type="SAM" id="MobiDB-lite"/>
    </source>
</evidence>
<dbReference type="PRINTS" id="PR00625">
    <property type="entry name" value="JDOMAIN"/>
</dbReference>
<dbReference type="InterPro" id="IPR036869">
    <property type="entry name" value="J_dom_sf"/>
</dbReference>
<dbReference type="OrthoDB" id="665715at2"/>